<proteinExistence type="predicted"/>
<reference evidence="1 2" key="1">
    <citation type="submission" date="2021-01" db="EMBL/GenBank/DDBJ databases">
        <title>Genome Sequencing of Type Strains.</title>
        <authorList>
            <person name="Lemaire J.F."/>
            <person name="Inderbitzin P."/>
            <person name="Collins S.B."/>
            <person name="Wespe N."/>
            <person name="Knight-Connoni V."/>
        </authorList>
    </citation>
    <scope>NUCLEOTIDE SEQUENCE [LARGE SCALE GENOMIC DNA]</scope>
    <source>
        <strain evidence="1 2">DSM 14730</strain>
    </source>
</reference>
<dbReference type="SUPFAM" id="SSF51126">
    <property type="entry name" value="Pectin lyase-like"/>
    <property type="match status" value="1"/>
</dbReference>
<protein>
    <recommendedName>
        <fullName evidence="3">Pectate lyase superfamily protein domain-containing protein</fullName>
    </recommendedName>
</protein>
<name>A0ABS2ZEY3_9BACL</name>
<accession>A0ABS2ZEY3</accession>
<dbReference type="RefSeq" id="WP_188400815.1">
    <property type="nucleotide sequence ID" value="NZ_BMCE01000001.1"/>
</dbReference>
<dbReference type="EMBL" id="JAFHKS010000044">
    <property type="protein sequence ID" value="MBN3546495.1"/>
    <property type="molecule type" value="Genomic_DNA"/>
</dbReference>
<dbReference type="Proteomes" id="UP001319060">
    <property type="component" value="Unassembled WGS sequence"/>
</dbReference>
<evidence type="ECO:0008006" key="3">
    <source>
        <dbReference type="Google" id="ProtNLM"/>
    </source>
</evidence>
<evidence type="ECO:0000313" key="2">
    <source>
        <dbReference type="Proteomes" id="UP001319060"/>
    </source>
</evidence>
<sequence>MTINADNFSGPNDAATVQAAIDYAFANNSFKTVLLSDRDYYITGKIIIKQGVKLLFGYGTRFVVNGNFRVLELQRNASLDGAYIAIDDVNFNSPVIYLDGKYKYYNTWNKTVIKDINIVNWSGSYRGTGLHLYSYGTGHEISFVNFENINFAGLNTAIRLQSVKPSTGYSWVNANRFNKVSVDDCVQGIVFTSSESIPNECSGNLFTNLQIQPSAKTVKLITISGQYNEFDGMAWDLGQVRNNTLVEFTSQSSYNKIDIRSIPAARIVDNGRFNVK</sequence>
<comment type="caution">
    <text evidence="1">The sequence shown here is derived from an EMBL/GenBank/DDBJ whole genome shotgun (WGS) entry which is preliminary data.</text>
</comment>
<dbReference type="Gene3D" id="2.160.20.10">
    <property type="entry name" value="Single-stranded right-handed beta-helix, Pectin lyase-like"/>
    <property type="match status" value="1"/>
</dbReference>
<gene>
    <name evidence="1" type="ORF">JYA64_14400</name>
</gene>
<keyword evidence="2" id="KW-1185">Reference proteome</keyword>
<dbReference type="InterPro" id="IPR012334">
    <property type="entry name" value="Pectin_lyas_fold"/>
</dbReference>
<dbReference type="InterPro" id="IPR011050">
    <property type="entry name" value="Pectin_lyase_fold/virulence"/>
</dbReference>
<evidence type="ECO:0000313" key="1">
    <source>
        <dbReference type="EMBL" id="MBN3546495.1"/>
    </source>
</evidence>
<organism evidence="1 2">
    <name type="scientific">Fictibacillus barbaricus</name>
    <dbReference type="NCBI Taxonomy" id="182136"/>
    <lineage>
        <taxon>Bacteria</taxon>
        <taxon>Bacillati</taxon>
        <taxon>Bacillota</taxon>
        <taxon>Bacilli</taxon>
        <taxon>Bacillales</taxon>
        <taxon>Fictibacillaceae</taxon>
        <taxon>Fictibacillus</taxon>
    </lineage>
</organism>